<reference evidence="2 3" key="1">
    <citation type="submission" date="2016-05" db="EMBL/GenBank/DDBJ databases">
        <title>Genome sequencing of Acetobacter pasteurianus strain SRCM100623.</title>
        <authorList>
            <person name="Song Y.R."/>
        </authorList>
    </citation>
    <scope>NUCLEOTIDE SEQUENCE [LARGE SCALE GENOMIC DNA]</scope>
    <source>
        <strain evidence="2 3">SRCM100623</strain>
    </source>
</reference>
<name>A0A1A0DLS1_ACEPA</name>
<dbReference type="Proteomes" id="UP000093796">
    <property type="component" value="Unassembled WGS sequence"/>
</dbReference>
<evidence type="ECO:0000256" key="1">
    <source>
        <dbReference type="SAM" id="MobiDB-lite"/>
    </source>
</evidence>
<evidence type="ECO:0000313" key="2">
    <source>
        <dbReference type="EMBL" id="OAZ76019.1"/>
    </source>
</evidence>
<comment type="caution">
    <text evidence="2">The sequence shown here is derived from an EMBL/GenBank/DDBJ whole genome shotgun (WGS) entry which is preliminary data.</text>
</comment>
<evidence type="ECO:0008006" key="4">
    <source>
        <dbReference type="Google" id="ProtNLM"/>
    </source>
</evidence>
<evidence type="ECO:0000313" key="3">
    <source>
        <dbReference type="Proteomes" id="UP000093796"/>
    </source>
</evidence>
<organism evidence="2 3">
    <name type="scientific">Acetobacter pasteurianus</name>
    <name type="common">Acetobacter turbidans</name>
    <dbReference type="NCBI Taxonomy" id="438"/>
    <lineage>
        <taxon>Bacteria</taxon>
        <taxon>Pseudomonadati</taxon>
        <taxon>Pseudomonadota</taxon>
        <taxon>Alphaproteobacteria</taxon>
        <taxon>Acetobacterales</taxon>
        <taxon>Acetobacteraceae</taxon>
        <taxon>Acetobacter</taxon>
    </lineage>
</organism>
<accession>A0A1A0DLS1</accession>
<dbReference type="AlphaFoldDB" id="A0A1A0DLS1"/>
<dbReference type="EMBL" id="LYUD01000023">
    <property type="protein sequence ID" value="OAZ76019.1"/>
    <property type="molecule type" value="Genomic_DNA"/>
</dbReference>
<protein>
    <recommendedName>
        <fullName evidence="4">Transposase</fullName>
    </recommendedName>
</protein>
<proteinExistence type="predicted"/>
<dbReference type="PATRIC" id="fig|438.15.peg.320"/>
<feature type="compositionally biased region" description="Basic and acidic residues" evidence="1">
    <location>
        <begin position="90"/>
        <end position="99"/>
    </location>
</feature>
<sequence length="99" mass="10944">MGKPNFSDEFKRDAVAQDYRAGISGSKSFVAARGQHTFAVCVEAAIREDSLGRCRQGCRDPAVEARTGPDQRGARHLKKKSPRISPEMQSEIRLHCRAS</sequence>
<feature type="region of interest" description="Disordered" evidence="1">
    <location>
        <begin position="61"/>
        <end position="99"/>
    </location>
</feature>
<gene>
    <name evidence="2" type="ORF">SRCM100623_00287</name>
</gene>
<feature type="compositionally biased region" description="Basic and acidic residues" evidence="1">
    <location>
        <begin position="61"/>
        <end position="73"/>
    </location>
</feature>